<feature type="compositionally biased region" description="Polar residues" evidence="1">
    <location>
        <begin position="141"/>
        <end position="153"/>
    </location>
</feature>
<gene>
    <name evidence="2" type="ORF">GYMLUDRAFT_243512</name>
</gene>
<evidence type="ECO:0000313" key="2">
    <source>
        <dbReference type="EMBL" id="KIK61323.1"/>
    </source>
</evidence>
<organism evidence="2 3">
    <name type="scientific">Collybiopsis luxurians FD-317 M1</name>
    <dbReference type="NCBI Taxonomy" id="944289"/>
    <lineage>
        <taxon>Eukaryota</taxon>
        <taxon>Fungi</taxon>
        <taxon>Dikarya</taxon>
        <taxon>Basidiomycota</taxon>
        <taxon>Agaricomycotina</taxon>
        <taxon>Agaricomycetes</taxon>
        <taxon>Agaricomycetidae</taxon>
        <taxon>Agaricales</taxon>
        <taxon>Marasmiineae</taxon>
        <taxon>Omphalotaceae</taxon>
        <taxon>Collybiopsis</taxon>
        <taxon>Collybiopsis luxurians</taxon>
    </lineage>
</organism>
<dbReference type="OrthoDB" id="3042753at2759"/>
<keyword evidence="3" id="KW-1185">Reference proteome</keyword>
<protein>
    <submittedName>
        <fullName evidence="2">Uncharacterized protein</fullName>
    </submittedName>
</protein>
<proteinExistence type="predicted"/>
<evidence type="ECO:0000313" key="3">
    <source>
        <dbReference type="Proteomes" id="UP000053593"/>
    </source>
</evidence>
<accession>A0A0D0CYA8</accession>
<dbReference type="HOGENOM" id="CLU_1532732_0_0_1"/>
<dbReference type="AlphaFoldDB" id="A0A0D0CYA8"/>
<feature type="compositionally biased region" description="Polar residues" evidence="1">
    <location>
        <begin position="166"/>
        <end position="175"/>
    </location>
</feature>
<sequence length="175" mass="18887">MKISTTLVSITNFILAWAGTSSSLALPAHPLSLIPHLTLSIPSHGLLITTLLLNALTFQDPSNSSNTIAASEAFDFLTLLKGNKLDMAMDRLKLFVADLITFEVPGTHSTIFPWVPPLGAPDDVLFKLQDCLLSVCPGAQPSHSRQSSGSNSDVEGMKTPKYIQKLPSNYQSHTK</sequence>
<evidence type="ECO:0000256" key="1">
    <source>
        <dbReference type="SAM" id="MobiDB-lite"/>
    </source>
</evidence>
<reference evidence="2 3" key="1">
    <citation type="submission" date="2014-04" db="EMBL/GenBank/DDBJ databases">
        <title>Evolutionary Origins and Diversification of the Mycorrhizal Mutualists.</title>
        <authorList>
            <consortium name="DOE Joint Genome Institute"/>
            <consortium name="Mycorrhizal Genomics Consortium"/>
            <person name="Kohler A."/>
            <person name="Kuo A."/>
            <person name="Nagy L.G."/>
            <person name="Floudas D."/>
            <person name="Copeland A."/>
            <person name="Barry K.W."/>
            <person name="Cichocki N."/>
            <person name="Veneault-Fourrey C."/>
            <person name="LaButti K."/>
            <person name="Lindquist E.A."/>
            <person name="Lipzen A."/>
            <person name="Lundell T."/>
            <person name="Morin E."/>
            <person name="Murat C."/>
            <person name="Riley R."/>
            <person name="Ohm R."/>
            <person name="Sun H."/>
            <person name="Tunlid A."/>
            <person name="Henrissat B."/>
            <person name="Grigoriev I.V."/>
            <person name="Hibbett D.S."/>
            <person name="Martin F."/>
        </authorList>
    </citation>
    <scope>NUCLEOTIDE SEQUENCE [LARGE SCALE GENOMIC DNA]</scope>
    <source>
        <strain evidence="2 3">FD-317 M1</strain>
    </source>
</reference>
<name>A0A0D0CYA8_9AGAR</name>
<feature type="region of interest" description="Disordered" evidence="1">
    <location>
        <begin position="138"/>
        <end position="175"/>
    </location>
</feature>
<dbReference type="EMBL" id="KN834771">
    <property type="protein sequence ID" value="KIK61323.1"/>
    <property type="molecule type" value="Genomic_DNA"/>
</dbReference>
<dbReference type="Proteomes" id="UP000053593">
    <property type="component" value="Unassembled WGS sequence"/>
</dbReference>